<feature type="region of interest" description="Disordered" evidence="2">
    <location>
        <begin position="315"/>
        <end position="347"/>
    </location>
</feature>
<evidence type="ECO:0000313" key="5">
    <source>
        <dbReference type="Proteomes" id="UP001352263"/>
    </source>
</evidence>
<accession>A0ABU6J4E7</accession>
<evidence type="ECO:0000256" key="1">
    <source>
        <dbReference type="ARBA" id="ARBA00023239"/>
    </source>
</evidence>
<dbReference type="CDD" id="cd01292">
    <property type="entry name" value="metallo-dependent_hydrolases"/>
    <property type="match status" value="1"/>
</dbReference>
<keyword evidence="1" id="KW-0456">Lyase</keyword>
<protein>
    <submittedName>
        <fullName evidence="4">Amidohydrolase family protein</fullName>
    </submittedName>
</protein>
<feature type="compositionally biased region" description="Polar residues" evidence="2">
    <location>
        <begin position="317"/>
        <end position="326"/>
    </location>
</feature>
<dbReference type="RefSeq" id="WP_326505245.1">
    <property type="nucleotide sequence ID" value="NZ_JAWIIV010000003.1"/>
</dbReference>
<dbReference type="Proteomes" id="UP001352263">
    <property type="component" value="Unassembled WGS sequence"/>
</dbReference>
<dbReference type="InterPro" id="IPR032465">
    <property type="entry name" value="ACMSD"/>
</dbReference>
<gene>
    <name evidence="4" type="ORF">RY831_05080</name>
</gene>
<dbReference type="Gene3D" id="3.20.20.140">
    <property type="entry name" value="Metal-dependent hydrolases"/>
    <property type="match status" value="1"/>
</dbReference>
<feature type="domain" description="Amidohydrolase-related" evidence="3">
    <location>
        <begin position="97"/>
        <end position="304"/>
    </location>
</feature>
<name>A0ABU6J4E7_9BURK</name>
<dbReference type="InterPro" id="IPR006680">
    <property type="entry name" value="Amidohydro-rel"/>
</dbReference>
<dbReference type="Pfam" id="PF04909">
    <property type="entry name" value="Amidohydro_2"/>
    <property type="match status" value="1"/>
</dbReference>
<proteinExistence type="predicted"/>
<feature type="compositionally biased region" description="Basic residues" evidence="2">
    <location>
        <begin position="334"/>
        <end position="347"/>
    </location>
</feature>
<dbReference type="SUPFAM" id="SSF51556">
    <property type="entry name" value="Metallo-dependent hydrolases"/>
    <property type="match status" value="1"/>
</dbReference>
<comment type="caution">
    <text evidence="4">The sequence shown here is derived from an EMBL/GenBank/DDBJ whole genome shotgun (WGS) entry which is preliminary data.</text>
</comment>
<reference evidence="4 5" key="1">
    <citation type="submission" date="2023-10" db="EMBL/GenBank/DDBJ databases">
        <title>Noviherbaspirillum sp. CPCC 100848 genome assembly.</title>
        <authorList>
            <person name="Li X.Y."/>
            <person name="Fang X.M."/>
        </authorList>
    </citation>
    <scope>NUCLEOTIDE SEQUENCE [LARGE SCALE GENOMIC DNA]</scope>
    <source>
        <strain evidence="4 5">CPCC 100848</strain>
    </source>
</reference>
<evidence type="ECO:0000256" key="2">
    <source>
        <dbReference type="SAM" id="MobiDB-lite"/>
    </source>
</evidence>
<keyword evidence="5" id="KW-1185">Reference proteome</keyword>
<dbReference type="PANTHER" id="PTHR21240:SF28">
    <property type="entry name" value="ISO-OROTATE DECARBOXYLASE (EUROFUNG)"/>
    <property type="match status" value="1"/>
</dbReference>
<dbReference type="InterPro" id="IPR032466">
    <property type="entry name" value="Metal_Hydrolase"/>
</dbReference>
<sequence length="347" mass="39553">MLIIDSHAHAAMEEVLPVRFFDGWVDNLERLLPPGAPPSQRDALTAMFRRLNQDPHCDKLIAEMDRAGIARTVLLIVDFAFAYLDQPDLLHKVYAIHRELMQRHPGRFIVFAGIDPRRGPAGQELVEQALRDWGFRGLKIYPPCGYSPDAEELYPYYGLCEKYRVPVLSHIGPTSPSLSFRYTRPGDIEDAAFRFPKVNFILGHAGVVWRQEAGMLAAFRPNVYMDLSGFQPDWRRGGLDSILLEHKRNGLLRKLLFGTDWPIHRIQGGQKQWVDAFIDCAARGILTDEELGWIFYDNAAQILGEPSRVSLAAGACTNDSSKSQQQMEKEIQHDHHHRHRHRAAERS</sequence>
<dbReference type="EMBL" id="JAWIIV010000003">
    <property type="protein sequence ID" value="MEC4718509.1"/>
    <property type="molecule type" value="Genomic_DNA"/>
</dbReference>
<evidence type="ECO:0000259" key="3">
    <source>
        <dbReference type="Pfam" id="PF04909"/>
    </source>
</evidence>
<dbReference type="PANTHER" id="PTHR21240">
    <property type="entry name" value="2-AMINO-3-CARBOXYLMUCONATE-6-SEMIALDEHYDE DECARBOXYLASE"/>
    <property type="match status" value="1"/>
</dbReference>
<evidence type="ECO:0000313" key="4">
    <source>
        <dbReference type="EMBL" id="MEC4718509.1"/>
    </source>
</evidence>
<organism evidence="4 5">
    <name type="scientific">Noviherbaspirillum album</name>
    <dbReference type="NCBI Taxonomy" id="3080276"/>
    <lineage>
        <taxon>Bacteria</taxon>
        <taxon>Pseudomonadati</taxon>
        <taxon>Pseudomonadota</taxon>
        <taxon>Betaproteobacteria</taxon>
        <taxon>Burkholderiales</taxon>
        <taxon>Oxalobacteraceae</taxon>
        <taxon>Noviherbaspirillum</taxon>
    </lineage>
</organism>